<comment type="caution">
    <text evidence="2">The sequence shown here is derived from an EMBL/GenBank/DDBJ whole genome shotgun (WGS) entry which is preliminary data.</text>
</comment>
<accession>A0A8K0VAE1</accession>
<feature type="region of interest" description="Disordered" evidence="1">
    <location>
        <begin position="216"/>
        <end position="235"/>
    </location>
</feature>
<evidence type="ECO:0000313" key="2">
    <source>
        <dbReference type="EMBL" id="MBL4915612.1"/>
    </source>
</evidence>
<organism evidence="2 3">
    <name type="scientific">Szabonella alba</name>
    <dbReference type="NCBI Taxonomy" id="2804194"/>
    <lineage>
        <taxon>Bacteria</taxon>
        <taxon>Pseudomonadati</taxon>
        <taxon>Pseudomonadota</taxon>
        <taxon>Alphaproteobacteria</taxon>
        <taxon>Rhodobacterales</taxon>
        <taxon>Paracoccaceae</taxon>
        <taxon>Szabonella</taxon>
    </lineage>
</organism>
<protein>
    <submittedName>
        <fullName evidence="2">Uncharacterized protein</fullName>
    </submittedName>
</protein>
<evidence type="ECO:0000313" key="3">
    <source>
        <dbReference type="Proteomes" id="UP000648908"/>
    </source>
</evidence>
<name>A0A8K0VAE1_9RHOB</name>
<dbReference type="Proteomes" id="UP000648908">
    <property type="component" value="Unassembled WGS sequence"/>
</dbReference>
<dbReference type="EMBL" id="JAESVN010000001">
    <property type="protein sequence ID" value="MBL4915612.1"/>
    <property type="molecule type" value="Genomic_DNA"/>
</dbReference>
<feature type="compositionally biased region" description="Acidic residues" evidence="1">
    <location>
        <begin position="116"/>
        <end position="149"/>
    </location>
</feature>
<evidence type="ECO:0000256" key="1">
    <source>
        <dbReference type="SAM" id="MobiDB-lite"/>
    </source>
</evidence>
<dbReference type="AlphaFoldDB" id="A0A8K0VAE1"/>
<feature type="region of interest" description="Disordered" evidence="1">
    <location>
        <begin position="116"/>
        <end position="157"/>
    </location>
</feature>
<keyword evidence="3" id="KW-1185">Reference proteome</keyword>
<reference evidence="2" key="1">
    <citation type="submission" date="2021-01" db="EMBL/GenBank/DDBJ databases">
        <title>Tabrizicola alba sp. nov. a motile alkaliphilic bacterium isolated from a soda lake.</title>
        <authorList>
            <person name="Szuroczki S."/>
            <person name="Abbaszade G."/>
            <person name="Schumann P."/>
            <person name="Toth E."/>
        </authorList>
    </citation>
    <scope>NUCLEOTIDE SEQUENCE</scope>
    <source>
        <strain evidence="2">DMG-N-6</strain>
    </source>
</reference>
<dbReference type="RefSeq" id="WP_202686187.1">
    <property type="nucleotide sequence ID" value="NZ_JAESVN010000001.1"/>
</dbReference>
<proteinExistence type="predicted"/>
<sequence>MSDLSVSADELKRLLKMAAKSPLPFAYCPGPNVEGDLFALHRTKSGEVLAKSLRAAGDGNKVAFGTAEVEGKLVSLRCDRLLPSLAKKLKKFLRANQLNRNVRILDANGNVIEEDIEDLPDTGPEDQDESAVDVAEAPEAEDQDAEGPETDPAQPSADLAARAKALHPRVMAIPDPAGQKLRQAFAGAGGLIRSGDDAGAVAALDRIEDVLTRMSAATSDPAPAQQTDQPTDPAGSTAERKLLEAAAALVKRINALGEETARASLIARMKDVVSAIREAAVERAINGMKQVQRDLLLAEGQGADSTRDPLDVWNAAKEATDVAIGALQSKLGQIADPDLERIAKFGLNGITEGNQTALMKHLFAYRQSTGEARAKAAAALRSQTAAYRAFLQSNELIDLCENNPFGVAVDLRGPLGTALAEIDRLAA</sequence>
<gene>
    <name evidence="2" type="ORF">JL811_00115</name>
</gene>